<dbReference type="CDD" id="cd00037">
    <property type="entry name" value="CLECT"/>
    <property type="match status" value="3"/>
</dbReference>
<feature type="domain" description="EGF-like" evidence="14">
    <location>
        <begin position="47"/>
        <end position="82"/>
    </location>
</feature>
<keyword evidence="10" id="KW-0472">Membrane</keyword>
<dbReference type="InterPro" id="IPR051663">
    <property type="entry name" value="CLec_Tetranectin-domain"/>
</dbReference>
<dbReference type="InterPro" id="IPR000152">
    <property type="entry name" value="EGF-type_Asp/Asn_hydroxyl_site"/>
</dbReference>
<dbReference type="InterPro" id="IPR016187">
    <property type="entry name" value="CTDL_fold"/>
</dbReference>
<dbReference type="Proteomes" id="UP000007110">
    <property type="component" value="Unassembled WGS sequence"/>
</dbReference>
<feature type="disulfide bond" evidence="13">
    <location>
        <begin position="417"/>
        <end position="427"/>
    </location>
</feature>
<dbReference type="AlphaFoldDB" id="A0A7M7NUX8"/>
<dbReference type="FunFam" id="2.10.25.10:FF:000321">
    <property type="entry name" value="Protein delta homolog 1"/>
    <property type="match status" value="1"/>
</dbReference>
<reference evidence="17" key="1">
    <citation type="submission" date="2015-02" db="EMBL/GenBank/DDBJ databases">
        <title>Genome sequencing for Strongylocentrotus purpuratus.</title>
        <authorList>
            <person name="Murali S."/>
            <person name="Liu Y."/>
            <person name="Vee V."/>
            <person name="English A."/>
            <person name="Wang M."/>
            <person name="Skinner E."/>
            <person name="Han Y."/>
            <person name="Muzny D.M."/>
            <person name="Worley K.C."/>
            <person name="Gibbs R.A."/>
        </authorList>
    </citation>
    <scope>NUCLEOTIDE SEQUENCE</scope>
</reference>
<feature type="domain" description="EGF-like" evidence="14">
    <location>
        <begin position="229"/>
        <end position="264"/>
    </location>
</feature>
<dbReference type="InterPro" id="IPR018097">
    <property type="entry name" value="EGF_Ca-bd_CS"/>
</dbReference>
<dbReference type="FunFam" id="2.10.25.10:FF:000391">
    <property type="entry name" value="Weary, isoform C"/>
    <property type="match status" value="1"/>
</dbReference>
<feature type="domain" description="C-type lectin" evidence="15">
    <location>
        <begin position="1"/>
        <end position="42"/>
    </location>
</feature>
<keyword evidence="3 13" id="KW-0245">EGF-like domain</keyword>
<dbReference type="PROSITE" id="PS00010">
    <property type="entry name" value="ASX_HYDROXYL"/>
    <property type="match status" value="2"/>
</dbReference>
<evidence type="ECO:0000256" key="10">
    <source>
        <dbReference type="ARBA" id="ARBA00023136"/>
    </source>
</evidence>
<evidence type="ECO:0000259" key="15">
    <source>
        <dbReference type="PROSITE" id="PS50041"/>
    </source>
</evidence>
<feature type="disulfide bond" evidence="13">
    <location>
        <begin position="438"/>
        <end position="447"/>
    </location>
</feature>
<organism evidence="16 17">
    <name type="scientific">Strongylocentrotus purpuratus</name>
    <name type="common">Purple sea urchin</name>
    <dbReference type="NCBI Taxonomy" id="7668"/>
    <lineage>
        <taxon>Eukaryota</taxon>
        <taxon>Metazoa</taxon>
        <taxon>Echinodermata</taxon>
        <taxon>Eleutherozoa</taxon>
        <taxon>Echinozoa</taxon>
        <taxon>Echinoidea</taxon>
        <taxon>Euechinoidea</taxon>
        <taxon>Echinacea</taxon>
        <taxon>Camarodonta</taxon>
        <taxon>Echinidea</taxon>
        <taxon>Strongylocentrotidae</taxon>
        <taxon>Strongylocentrotus</taxon>
    </lineage>
</organism>
<keyword evidence="7" id="KW-0677">Repeat</keyword>
<feature type="disulfide bond" evidence="13">
    <location>
        <begin position="233"/>
        <end position="243"/>
    </location>
</feature>
<dbReference type="PROSITE" id="PS00615">
    <property type="entry name" value="C_TYPE_LECTIN_1"/>
    <property type="match status" value="3"/>
</dbReference>
<dbReference type="GO" id="GO:0023052">
    <property type="term" value="P:signaling"/>
    <property type="evidence" value="ECO:0007669"/>
    <property type="project" value="UniProtKB-ARBA"/>
</dbReference>
<evidence type="ECO:0000256" key="2">
    <source>
        <dbReference type="ARBA" id="ARBA00022475"/>
    </source>
</evidence>
<evidence type="ECO:0000256" key="11">
    <source>
        <dbReference type="ARBA" id="ARBA00023157"/>
    </source>
</evidence>
<dbReference type="GO" id="GO:0007154">
    <property type="term" value="P:cell communication"/>
    <property type="evidence" value="ECO:0007669"/>
    <property type="project" value="UniProtKB-ARBA"/>
</dbReference>
<evidence type="ECO:0000256" key="7">
    <source>
        <dbReference type="ARBA" id="ARBA00022737"/>
    </source>
</evidence>
<comment type="subcellular location">
    <subcellularLocation>
        <location evidence="1">Cell membrane</location>
        <topology evidence="1">Single-pass type I membrane protein</topology>
    </subcellularLocation>
</comment>
<keyword evidence="11 13" id="KW-1015">Disulfide bond</keyword>
<evidence type="ECO:0000313" key="16">
    <source>
        <dbReference type="EnsemblMetazoa" id="XP_030841913"/>
    </source>
</evidence>
<keyword evidence="5" id="KW-0732">Signal</keyword>
<keyword evidence="9" id="KW-1133">Transmembrane helix</keyword>
<evidence type="ECO:0000256" key="6">
    <source>
        <dbReference type="ARBA" id="ARBA00022734"/>
    </source>
</evidence>
<evidence type="ECO:0000256" key="4">
    <source>
        <dbReference type="ARBA" id="ARBA00022692"/>
    </source>
</evidence>
<dbReference type="PROSITE" id="PS50026">
    <property type="entry name" value="EGF_3"/>
    <property type="match status" value="3"/>
</dbReference>
<dbReference type="PROSITE" id="PS01187">
    <property type="entry name" value="EGF_CA"/>
    <property type="match status" value="2"/>
</dbReference>
<sequence>MFFDWRSSQPGGGSSQQCVAVSITHTEWEDKSCDDNYDTVCQIYVADLDHCTYNPCQNGECVSSQDTFACTCNDGWSGELCDKEWKCTSTKCFHLLTEENTFSDAVAYCDSLNPVTLNQTIVTGTRNASILFVGSDADINEVEDLFDFFSSTRHVWVNCFDDDSDTNFVCTADDEGTLTDIRNWESTQPNGDGSQDCVAVVTNHNKWEDKRCTDTYNTVCQIYRVPIADIDECATDPCQNGVCTDGLGVFTCTCDEGWGGDICDTIVEWKCTATKCFHLLTEASTFSNAVAYCDSLNPVTLNQTIVTGTRNASILFVGSDAEITEVEDLFDFFSSSRHVWVNCFDEDSDTNFVCTADDEGTLTDIRNWESSQPNGGGSQDCVAVVTDHNKWEDKSCTETYNTVCQIYRVPVADINECATNPCQNGVCTDGLGVFICTCDEGWGGDICDTIVGKF</sequence>
<evidence type="ECO:0000256" key="9">
    <source>
        <dbReference type="ARBA" id="ARBA00022989"/>
    </source>
</evidence>
<dbReference type="InterPro" id="IPR001304">
    <property type="entry name" value="C-type_lectin-like"/>
</dbReference>
<feature type="domain" description="EGF-like" evidence="14">
    <location>
        <begin position="413"/>
        <end position="448"/>
    </location>
</feature>
<dbReference type="InterPro" id="IPR000742">
    <property type="entry name" value="EGF"/>
</dbReference>
<evidence type="ECO:0000256" key="5">
    <source>
        <dbReference type="ARBA" id="ARBA00022729"/>
    </source>
</evidence>
<proteinExistence type="predicted"/>
<dbReference type="PROSITE" id="PS50041">
    <property type="entry name" value="C_TYPE_LECTIN_2"/>
    <property type="match status" value="3"/>
</dbReference>
<keyword evidence="2" id="KW-1003">Cell membrane</keyword>
<dbReference type="PROSITE" id="PS00022">
    <property type="entry name" value="EGF_1"/>
    <property type="match status" value="3"/>
</dbReference>
<dbReference type="PANTHER" id="PTHR22799:SF6">
    <property type="entry name" value="C-TYPE LECTIN DOMAIN FAMILY 4 MEMBER M-LIKE"/>
    <property type="match status" value="1"/>
</dbReference>
<evidence type="ECO:0000256" key="12">
    <source>
        <dbReference type="ARBA" id="ARBA00023180"/>
    </source>
</evidence>
<dbReference type="GeneID" id="105439958"/>
<dbReference type="RefSeq" id="XP_030841913.1">
    <property type="nucleotide sequence ID" value="XM_030986053.1"/>
</dbReference>
<dbReference type="SMART" id="SM00181">
    <property type="entry name" value="EGF"/>
    <property type="match status" value="3"/>
</dbReference>
<feature type="domain" description="C-type lectin" evidence="15">
    <location>
        <begin position="88"/>
        <end position="221"/>
    </location>
</feature>
<keyword evidence="4" id="KW-0812">Transmembrane</keyword>
<dbReference type="InterPro" id="IPR018378">
    <property type="entry name" value="C-type_lectin_CS"/>
</dbReference>
<dbReference type="SUPFAM" id="SSF56436">
    <property type="entry name" value="C-type lectin-like"/>
    <property type="match status" value="3"/>
</dbReference>
<dbReference type="SUPFAM" id="SSF57196">
    <property type="entry name" value="EGF/Laminin"/>
    <property type="match status" value="2"/>
</dbReference>
<keyword evidence="17" id="KW-1185">Reference proteome</keyword>
<evidence type="ECO:0000256" key="13">
    <source>
        <dbReference type="PROSITE-ProRule" id="PRU00076"/>
    </source>
</evidence>
<dbReference type="PANTHER" id="PTHR22799">
    <property type="entry name" value="TETRANECTIN-RELATED"/>
    <property type="match status" value="1"/>
</dbReference>
<dbReference type="GO" id="GO:0005509">
    <property type="term" value="F:calcium ion binding"/>
    <property type="evidence" value="ECO:0007669"/>
    <property type="project" value="InterPro"/>
</dbReference>
<feature type="domain" description="C-type lectin" evidence="15">
    <location>
        <begin position="272"/>
        <end position="405"/>
    </location>
</feature>
<feature type="disulfide bond" evidence="13">
    <location>
        <begin position="254"/>
        <end position="263"/>
    </location>
</feature>
<keyword evidence="12" id="KW-0325">Glycoprotein</keyword>
<dbReference type="SMART" id="SM00179">
    <property type="entry name" value="EGF_CA"/>
    <property type="match status" value="3"/>
</dbReference>
<accession>A0A7M7NUX8</accession>
<evidence type="ECO:0000313" key="17">
    <source>
        <dbReference type="Proteomes" id="UP000007110"/>
    </source>
</evidence>
<dbReference type="PROSITE" id="PS01186">
    <property type="entry name" value="EGF_2"/>
    <property type="match status" value="3"/>
</dbReference>
<comment type="caution">
    <text evidence="13">Lacks conserved residue(s) required for the propagation of feature annotation.</text>
</comment>
<reference evidence="16" key="2">
    <citation type="submission" date="2021-01" db="UniProtKB">
        <authorList>
            <consortium name="EnsemblMetazoa"/>
        </authorList>
    </citation>
    <scope>IDENTIFICATION</scope>
</reference>
<evidence type="ECO:0000259" key="14">
    <source>
        <dbReference type="PROSITE" id="PS50026"/>
    </source>
</evidence>
<dbReference type="Pfam" id="PF00008">
    <property type="entry name" value="EGF"/>
    <property type="match status" value="3"/>
</dbReference>
<dbReference type="GO" id="GO:0030246">
    <property type="term" value="F:carbohydrate binding"/>
    <property type="evidence" value="ECO:0007669"/>
    <property type="project" value="UniProtKB-KW"/>
</dbReference>
<dbReference type="SMART" id="SM00034">
    <property type="entry name" value="CLECT"/>
    <property type="match status" value="2"/>
</dbReference>
<keyword evidence="8" id="KW-0106">Calcium</keyword>
<dbReference type="EnsemblMetazoa" id="XM_030986053">
    <property type="protein sequence ID" value="XP_030841913"/>
    <property type="gene ID" value="LOC105439958"/>
</dbReference>
<evidence type="ECO:0000256" key="1">
    <source>
        <dbReference type="ARBA" id="ARBA00004251"/>
    </source>
</evidence>
<feature type="disulfide bond" evidence="13">
    <location>
        <begin position="72"/>
        <end position="81"/>
    </location>
</feature>
<feature type="disulfide bond" evidence="13">
    <location>
        <begin position="51"/>
        <end position="61"/>
    </location>
</feature>
<evidence type="ECO:0000256" key="8">
    <source>
        <dbReference type="ARBA" id="ARBA00022837"/>
    </source>
</evidence>
<dbReference type="Gene3D" id="2.10.25.10">
    <property type="entry name" value="Laminin"/>
    <property type="match status" value="3"/>
</dbReference>
<dbReference type="CDD" id="cd00054">
    <property type="entry name" value="EGF_CA"/>
    <property type="match status" value="3"/>
</dbReference>
<protein>
    <submittedName>
        <fullName evidence="16">Uncharacterized protein</fullName>
    </submittedName>
</protein>
<keyword evidence="6" id="KW-0430">Lectin</keyword>
<dbReference type="KEGG" id="spu:105439958"/>
<dbReference type="InParanoid" id="A0A7M7NUX8"/>
<evidence type="ECO:0000256" key="3">
    <source>
        <dbReference type="ARBA" id="ARBA00022536"/>
    </source>
</evidence>
<dbReference type="InterPro" id="IPR016186">
    <property type="entry name" value="C-type_lectin-like/link_sf"/>
</dbReference>
<dbReference type="FunFam" id="3.10.100.10:FF:000149">
    <property type="match status" value="2"/>
</dbReference>
<dbReference type="GO" id="GO:0005886">
    <property type="term" value="C:plasma membrane"/>
    <property type="evidence" value="ECO:0007669"/>
    <property type="project" value="UniProtKB-SubCell"/>
</dbReference>
<name>A0A7M7NUX8_STRPU</name>
<dbReference type="OrthoDB" id="441660at2759"/>
<dbReference type="Gene3D" id="3.10.100.10">
    <property type="entry name" value="Mannose-Binding Protein A, subunit A"/>
    <property type="match status" value="2"/>
</dbReference>
<dbReference type="InterPro" id="IPR001881">
    <property type="entry name" value="EGF-like_Ca-bd_dom"/>
</dbReference>
<dbReference type="Pfam" id="PF00059">
    <property type="entry name" value="Lectin_C"/>
    <property type="match status" value="2"/>
</dbReference>